<dbReference type="Proteomes" id="UP001597262">
    <property type="component" value="Unassembled WGS sequence"/>
</dbReference>
<keyword evidence="3" id="KW-1185">Reference proteome</keyword>
<dbReference type="EMBL" id="JBHTLM010000030">
    <property type="protein sequence ID" value="MFD1179409.1"/>
    <property type="molecule type" value="Genomic_DNA"/>
</dbReference>
<dbReference type="SUPFAM" id="SSF51735">
    <property type="entry name" value="NAD(P)-binding Rossmann-fold domains"/>
    <property type="match status" value="1"/>
</dbReference>
<protein>
    <submittedName>
        <fullName evidence="2">GDP-mannose 4,6-dehydratase</fullName>
    </submittedName>
</protein>
<organism evidence="2 3">
    <name type="scientific">Paenibacillus puldeungensis</name>
    <dbReference type="NCBI Taxonomy" id="696536"/>
    <lineage>
        <taxon>Bacteria</taxon>
        <taxon>Bacillati</taxon>
        <taxon>Bacillota</taxon>
        <taxon>Bacilli</taxon>
        <taxon>Bacillales</taxon>
        <taxon>Paenibacillaceae</taxon>
        <taxon>Paenibacillus</taxon>
    </lineage>
</organism>
<evidence type="ECO:0000313" key="2">
    <source>
        <dbReference type="EMBL" id="MFD1179409.1"/>
    </source>
</evidence>
<accession>A0ABW3S3W3</accession>
<evidence type="ECO:0000313" key="3">
    <source>
        <dbReference type="Proteomes" id="UP001597262"/>
    </source>
</evidence>
<evidence type="ECO:0000259" key="1">
    <source>
        <dbReference type="Pfam" id="PF16363"/>
    </source>
</evidence>
<dbReference type="InterPro" id="IPR036291">
    <property type="entry name" value="NAD(P)-bd_dom_sf"/>
</dbReference>
<dbReference type="PANTHER" id="PTHR43000">
    <property type="entry name" value="DTDP-D-GLUCOSE 4,6-DEHYDRATASE-RELATED"/>
    <property type="match status" value="1"/>
</dbReference>
<proteinExistence type="predicted"/>
<dbReference type="CDD" id="cd05260">
    <property type="entry name" value="GDP_MD_SDR_e"/>
    <property type="match status" value="1"/>
</dbReference>
<name>A0ABW3S3W3_9BACL</name>
<reference evidence="3" key="1">
    <citation type="journal article" date="2019" name="Int. J. Syst. Evol. Microbiol.">
        <title>The Global Catalogue of Microorganisms (GCM) 10K type strain sequencing project: providing services to taxonomists for standard genome sequencing and annotation.</title>
        <authorList>
            <consortium name="The Broad Institute Genomics Platform"/>
            <consortium name="The Broad Institute Genome Sequencing Center for Infectious Disease"/>
            <person name="Wu L."/>
            <person name="Ma J."/>
        </authorList>
    </citation>
    <scope>NUCLEOTIDE SEQUENCE [LARGE SCALE GENOMIC DNA]</scope>
    <source>
        <strain evidence="3">CCUG 59189</strain>
    </source>
</reference>
<dbReference type="RefSeq" id="WP_379321832.1">
    <property type="nucleotide sequence ID" value="NZ_JBHTLM010000030.1"/>
</dbReference>
<dbReference type="Gene3D" id="3.90.25.10">
    <property type="entry name" value="UDP-galactose 4-epimerase, domain 1"/>
    <property type="match status" value="1"/>
</dbReference>
<sequence length="313" mass="34796">MKALVTGVTGFAGSYLSQKLLDVGYEVVGLARTKKHMSNKIRFIPCEITDEITLRQVLKTEKPSEIFHLAGSAFVPLTYKEPKQTYNTIVNGTLSLYEALRSLDLSSKVLYVGSAAVYGEGVGAPFKETDLMQPNNPYAGAKACADLLSDQYARTYKMNIVRVRPFNHTGPGQSPEFVCSSFARQIAEIEIGAIDAIHVGNINVKRDFLDVRDVVEAYYLLMKNGVSGEVYNVSSQYAVSVSELLDILSRKSKAKSLEIKVDEEKFRANETLVKVGDSSKIREKIGWKPVRDLEQTMVDLLEYWRGHHAGKEG</sequence>
<feature type="domain" description="NAD(P)-binding" evidence="1">
    <location>
        <begin position="4"/>
        <end position="297"/>
    </location>
</feature>
<gene>
    <name evidence="2" type="ORF">ACFQ3W_24370</name>
</gene>
<dbReference type="Pfam" id="PF16363">
    <property type="entry name" value="GDP_Man_Dehyd"/>
    <property type="match status" value="1"/>
</dbReference>
<comment type="caution">
    <text evidence="2">The sequence shown here is derived from an EMBL/GenBank/DDBJ whole genome shotgun (WGS) entry which is preliminary data.</text>
</comment>
<dbReference type="Gene3D" id="3.40.50.720">
    <property type="entry name" value="NAD(P)-binding Rossmann-like Domain"/>
    <property type="match status" value="1"/>
</dbReference>
<dbReference type="InterPro" id="IPR016040">
    <property type="entry name" value="NAD(P)-bd_dom"/>
</dbReference>